<feature type="domain" description="FYVE-type" evidence="9">
    <location>
        <begin position="1817"/>
        <end position="1876"/>
    </location>
</feature>
<dbReference type="InterPro" id="IPR013083">
    <property type="entry name" value="Znf_RING/FYVE/PHD"/>
</dbReference>
<keyword evidence="11" id="KW-1185">Reference proteome</keyword>
<evidence type="ECO:0000313" key="11">
    <source>
        <dbReference type="Proteomes" id="UP000265618"/>
    </source>
</evidence>
<dbReference type="PANTHER" id="PTHR24198">
    <property type="entry name" value="ANKYRIN REPEAT AND PROTEIN KINASE DOMAIN-CONTAINING PROTEIN"/>
    <property type="match status" value="1"/>
</dbReference>
<dbReference type="PANTHER" id="PTHR24198:SF165">
    <property type="entry name" value="ANKYRIN REPEAT-CONTAINING PROTEIN-RELATED"/>
    <property type="match status" value="1"/>
</dbReference>
<feature type="non-terminal residue" evidence="10">
    <location>
        <position position="1896"/>
    </location>
</feature>
<feature type="compositionally biased region" description="Low complexity" evidence="8">
    <location>
        <begin position="323"/>
        <end position="340"/>
    </location>
</feature>
<feature type="region of interest" description="Disordered" evidence="8">
    <location>
        <begin position="799"/>
        <end position="841"/>
    </location>
</feature>
<feature type="compositionally biased region" description="Low complexity" evidence="8">
    <location>
        <begin position="816"/>
        <end position="841"/>
    </location>
</feature>
<keyword evidence="2" id="KW-0677">Repeat</keyword>
<dbReference type="Gene3D" id="1.25.40.20">
    <property type="entry name" value="Ankyrin repeat-containing domain"/>
    <property type="match status" value="4"/>
</dbReference>
<feature type="region of interest" description="Disordered" evidence="8">
    <location>
        <begin position="1338"/>
        <end position="1358"/>
    </location>
</feature>
<feature type="compositionally biased region" description="Polar residues" evidence="8">
    <location>
        <begin position="341"/>
        <end position="357"/>
    </location>
</feature>
<dbReference type="Gene3D" id="3.30.40.10">
    <property type="entry name" value="Zinc/RING finger domain, C3HC4 (zinc finger)"/>
    <property type="match status" value="1"/>
</dbReference>
<evidence type="ECO:0000256" key="1">
    <source>
        <dbReference type="ARBA" id="ARBA00022723"/>
    </source>
</evidence>
<dbReference type="InterPro" id="IPR000306">
    <property type="entry name" value="Znf_FYVE"/>
</dbReference>
<feature type="region of interest" description="Disordered" evidence="8">
    <location>
        <begin position="160"/>
        <end position="181"/>
    </location>
</feature>
<feature type="region of interest" description="Disordered" evidence="8">
    <location>
        <begin position="323"/>
        <end position="357"/>
    </location>
</feature>
<feature type="repeat" description="ANK" evidence="6">
    <location>
        <begin position="555"/>
        <end position="578"/>
    </location>
</feature>
<dbReference type="PROSITE" id="PS50178">
    <property type="entry name" value="ZF_FYVE"/>
    <property type="match status" value="1"/>
</dbReference>
<organism evidence="10 11">
    <name type="scientific">Kipferlia bialata</name>
    <dbReference type="NCBI Taxonomy" id="797122"/>
    <lineage>
        <taxon>Eukaryota</taxon>
        <taxon>Metamonada</taxon>
        <taxon>Carpediemonas-like organisms</taxon>
        <taxon>Kipferlia</taxon>
    </lineage>
</organism>
<evidence type="ECO:0000256" key="7">
    <source>
        <dbReference type="PROSITE-ProRule" id="PRU00091"/>
    </source>
</evidence>
<evidence type="ECO:0000256" key="2">
    <source>
        <dbReference type="ARBA" id="ARBA00022737"/>
    </source>
</evidence>
<dbReference type="InterPro" id="IPR017455">
    <property type="entry name" value="Znf_FYVE-rel"/>
</dbReference>
<dbReference type="EMBL" id="BDIP01000726">
    <property type="protein sequence ID" value="GIQ82529.1"/>
    <property type="molecule type" value="Genomic_DNA"/>
</dbReference>
<evidence type="ECO:0000256" key="8">
    <source>
        <dbReference type="SAM" id="MobiDB-lite"/>
    </source>
</evidence>
<dbReference type="SMART" id="SM00064">
    <property type="entry name" value="FYVE"/>
    <property type="match status" value="1"/>
</dbReference>
<feature type="repeat" description="ANK" evidence="6">
    <location>
        <begin position="1542"/>
        <end position="1574"/>
    </location>
</feature>
<dbReference type="InterPro" id="IPR011011">
    <property type="entry name" value="Znf_FYVE_PHD"/>
</dbReference>
<feature type="compositionally biased region" description="Basic and acidic residues" evidence="8">
    <location>
        <begin position="1433"/>
        <end position="1442"/>
    </location>
</feature>
<comment type="caution">
    <text evidence="10">The sequence shown here is derived from an EMBL/GenBank/DDBJ whole genome shotgun (WGS) entry which is preliminary data.</text>
</comment>
<dbReference type="InterPro" id="IPR036770">
    <property type="entry name" value="Ankyrin_rpt-contain_sf"/>
</dbReference>
<keyword evidence="4" id="KW-0862">Zinc</keyword>
<dbReference type="Pfam" id="PF12796">
    <property type="entry name" value="Ank_2"/>
    <property type="match status" value="3"/>
</dbReference>
<feature type="repeat" description="ANK" evidence="6">
    <location>
        <begin position="604"/>
        <end position="636"/>
    </location>
</feature>
<dbReference type="InterPro" id="IPR002110">
    <property type="entry name" value="Ankyrin_rpt"/>
</dbReference>
<dbReference type="SMART" id="SM00248">
    <property type="entry name" value="ANK"/>
    <property type="match status" value="15"/>
</dbReference>
<gene>
    <name evidence="10" type="ORF">KIPB_003687</name>
</gene>
<dbReference type="PROSITE" id="PS50088">
    <property type="entry name" value="ANK_REPEAT"/>
    <property type="match status" value="5"/>
</dbReference>
<accession>A0A9K3GFZ5</accession>
<name>A0A9K3GFZ5_9EUKA</name>
<dbReference type="SUPFAM" id="SSF57903">
    <property type="entry name" value="FYVE/PHD zinc finger"/>
    <property type="match status" value="1"/>
</dbReference>
<evidence type="ECO:0000259" key="9">
    <source>
        <dbReference type="PROSITE" id="PS50178"/>
    </source>
</evidence>
<feature type="region of interest" description="Disordered" evidence="8">
    <location>
        <begin position="669"/>
        <end position="693"/>
    </location>
</feature>
<dbReference type="SUPFAM" id="SSF48403">
    <property type="entry name" value="Ankyrin repeat"/>
    <property type="match status" value="3"/>
</dbReference>
<proteinExistence type="predicted"/>
<feature type="compositionally biased region" description="Basic and acidic residues" evidence="8">
    <location>
        <begin position="1469"/>
        <end position="1483"/>
    </location>
</feature>
<feature type="compositionally biased region" description="Basic and acidic residues" evidence="8">
    <location>
        <begin position="1342"/>
        <end position="1358"/>
    </location>
</feature>
<feature type="repeat" description="ANK" evidence="6">
    <location>
        <begin position="1643"/>
        <end position="1675"/>
    </location>
</feature>
<dbReference type="Proteomes" id="UP000265618">
    <property type="component" value="Unassembled WGS sequence"/>
</dbReference>
<keyword evidence="5 6" id="KW-0040">ANK repeat</keyword>
<feature type="compositionally biased region" description="Polar residues" evidence="8">
    <location>
        <begin position="799"/>
        <end position="811"/>
    </location>
</feature>
<protein>
    <recommendedName>
        <fullName evidence="9">FYVE-type domain-containing protein</fullName>
    </recommendedName>
</protein>
<reference evidence="10 11" key="1">
    <citation type="journal article" date="2018" name="PLoS ONE">
        <title>The draft genome of Kipferlia bialata reveals reductive genome evolution in fornicate parasites.</title>
        <authorList>
            <person name="Tanifuji G."/>
            <person name="Takabayashi S."/>
            <person name="Kume K."/>
            <person name="Takagi M."/>
            <person name="Nakayama T."/>
            <person name="Kamikawa R."/>
            <person name="Inagaki Y."/>
            <person name="Hashimoto T."/>
        </authorList>
    </citation>
    <scope>NUCLEOTIDE SEQUENCE [LARGE SCALE GENOMIC DNA]</scope>
    <source>
        <strain evidence="10">NY0173</strain>
    </source>
</reference>
<sequence length="1896" mass="202809">IKSRTVGDITTVATPAQGVSSLPRFPDIGSLSQVHMGCAPIHMAVKRGMVSIVKRLRQMLTVHDMLAIDAQTGLTALHLACIGAHPLPLIDAILGTPLSLSMPQVEWLDQVAMLQGSPSLVSKQTPLSLSLSRGLISVAEHLLYGIPGFIVRRGSATSDTIRRERERESGRNRLRHSGRERERERWGVTVGGVGVERELARIQAMEGSLGRRGSQKNSQKAVATLRRVRRWLGFVTKADSTGTTPLHLCAERYPGALLSLGLPAVVDTLNRIADIDASPSATGSLSLSLSSSLSLSAVSQRGLRMVDALDSAGRTPLALLLSPSSTSSPSCTSSASSTCTVTNGTSPTTPCDDSIQTTFWGMMGGEEAEGSESKERERETRMEEDMARARALVVLLRGGASLFSYDEARETPIHKAAAAPLSIRHWVTPLIKAALTVPSTPRTPVVGTPRRERRGVARASGLNSPLRGTRDSPSPTSTHDSLSLFALGAAAQASDTIPSLCTLLSSPTHRERESDVREQLRGLAGPVELAWSNHYPELAAVLLEGGAGLGHRNCYDQTLLHLAASRGDLSMVNLLLSHMGLGAGDTRVSSETRGDINIDAVDVRGRTALHMGARQGFGHVVQTLLEAGASPFIRDSRGVLPCQDAHIRCQSLFDDYIPTDLLDTDPCAPPLSVPPSPAVSMSRHGRDRPSRDLDREALGTQGMAPGHLHPVRVRTVNKGTVQHVCKLGHRLFVFTHVNGMKCPSLDTQTETDTRNSAENTTPVTPLVDAYTVHSVDVVTGTYKGPFHIPRGISAATLSHATGGVSTPTTSIGGRDTPVSTPGTPSGTATASTPSSSSRHPSSAFYTVGDRLWHVVGGTVAVYRFGSPSTPTPIEEGDVAVTSATRDLPSSLVRCGVCDLPCTPKAVLPLAEGEEDSEKEREGDVQRVLLVDAADTFYVGTLNTVYSEGAPTCHYSGHATFRLSPSALHSSLSLAHPSLTVTQVCPMSIAAESGAKEVLCVLRKGSSEPGRERETSSSSSTGIVSLFTIPDHIPSHEYAEVSPCLTLASGADRIGVRGDTVWVAVGTELSLYRVSLSPVPVSQVTPPQALGLSLDTLASGSMPSVTYTGTLLQRSSLDEAGPFTGHLAGDTAVLGTAPSQISHYESGIGMYHEETHTVVDSITFAAECVWVFSHTQGQSPPGIVTVFSFEGIPKTSVHTPGANVQQILSFGASTPCACRHDPSSDIVATRHGAEIRLWSGTGRDLLHTYAETALADRHYHRHTCSHPNACHPSTCPIQSATVSPASALASLGRLLRRTPYPDSRTFCGETALFCACSSSSTASASLSCMSSPVLARKTLPEGMSDRERERERQREDVHAERVRETVELFLAAGADPDAVSAYHESPLFRALQVYNSDIVSMLVRHGARIDLPLDNSGTTVLHRLCELNPIHTHSKGDRGRESTLEADGDGVSTLSASASNPRLSPSPVSLDDKEREGEGEEKGEGVPAEDTVVETGDAEREREDSESVSDTDGDTAARVSLLLYEAQGIDTQDQNSIVNALSNSGTPLHIAIKRNMGDVVSILLRGGASLKTCGPPFNEPALHYAARHGSATVVKLLITRILSLCLSLSLSPSLSPSLMYRHGSATVVKLLITAGANVDTRDLRERTALHVACERGDPAVLDALLSYHSSMDAIDQDLISPLHILATSNNHKCLKVVSARGQLIPEYCERLDVNHHSPISLAVLHKSLEALVLMLRTGASPDPRRTRLPSAVVPLHIALSRGDDERTIRSLLEAGASTLYTNDQGEPSLSMTCEPWIRHLLFLYCREEAGTSRGWVQDKDASLCMLCHGLFNAKSRRHHCRHCGRVMCDACSVKKVDVPRFERTKVRVCQSCFNHDAETGLFSKPVPVTVRDRDRGD</sequence>
<evidence type="ECO:0000256" key="6">
    <source>
        <dbReference type="PROSITE-ProRule" id="PRU00023"/>
    </source>
</evidence>
<dbReference type="OrthoDB" id="2306477at2759"/>
<feature type="region of interest" description="Disordered" evidence="8">
    <location>
        <begin position="440"/>
        <end position="479"/>
    </location>
</feature>
<dbReference type="PROSITE" id="PS50297">
    <property type="entry name" value="ANK_REP_REGION"/>
    <property type="match status" value="5"/>
</dbReference>
<dbReference type="GO" id="GO:0008270">
    <property type="term" value="F:zinc ion binding"/>
    <property type="evidence" value="ECO:0007669"/>
    <property type="project" value="UniProtKB-KW"/>
</dbReference>
<evidence type="ECO:0000256" key="3">
    <source>
        <dbReference type="ARBA" id="ARBA00022771"/>
    </source>
</evidence>
<keyword evidence="1" id="KW-0479">Metal-binding</keyword>
<evidence type="ECO:0000256" key="4">
    <source>
        <dbReference type="ARBA" id="ARBA00022833"/>
    </source>
</evidence>
<feature type="repeat" description="ANK" evidence="6">
    <location>
        <begin position="1749"/>
        <end position="1782"/>
    </location>
</feature>
<feature type="compositionally biased region" description="Polar residues" evidence="8">
    <location>
        <begin position="1451"/>
        <end position="1466"/>
    </location>
</feature>
<keyword evidence="3 7" id="KW-0863">Zinc-finger</keyword>
<evidence type="ECO:0000256" key="5">
    <source>
        <dbReference type="ARBA" id="ARBA00023043"/>
    </source>
</evidence>
<dbReference type="Pfam" id="PF01363">
    <property type="entry name" value="FYVE"/>
    <property type="match status" value="1"/>
</dbReference>
<feature type="region of interest" description="Disordered" evidence="8">
    <location>
        <begin position="1429"/>
        <end position="1513"/>
    </location>
</feature>
<evidence type="ECO:0000313" key="10">
    <source>
        <dbReference type="EMBL" id="GIQ82529.1"/>
    </source>
</evidence>